<comment type="caution">
    <text evidence="20">The sequence shown here is derived from an EMBL/GenBank/DDBJ whole genome shotgun (WGS) entry which is preliminary data.</text>
</comment>
<evidence type="ECO:0000313" key="21">
    <source>
        <dbReference type="Proteomes" id="UP001501627"/>
    </source>
</evidence>
<evidence type="ECO:0000256" key="18">
    <source>
        <dbReference type="RuleBase" id="RU003938"/>
    </source>
</evidence>
<organism evidence="20 21">
    <name type="scientific">Comamonas faecalis</name>
    <dbReference type="NCBI Taxonomy" id="1387849"/>
    <lineage>
        <taxon>Bacteria</taxon>
        <taxon>Pseudomonadati</taxon>
        <taxon>Pseudomonadota</taxon>
        <taxon>Betaproteobacteria</taxon>
        <taxon>Burkholderiales</taxon>
        <taxon>Comamonadaceae</taxon>
        <taxon>Comamonas</taxon>
    </lineage>
</organism>
<evidence type="ECO:0000256" key="13">
    <source>
        <dbReference type="ARBA" id="ARBA00022989"/>
    </source>
</evidence>
<evidence type="ECO:0000256" key="17">
    <source>
        <dbReference type="ARBA" id="ARBA00023264"/>
    </source>
</evidence>
<feature type="transmembrane region" description="Helical" evidence="19">
    <location>
        <begin position="177"/>
        <end position="198"/>
    </location>
</feature>
<name>A0ABP7RYT5_9BURK</name>
<proteinExistence type="inferred from homology"/>
<evidence type="ECO:0000313" key="20">
    <source>
        <dbReference type="EMBL" id="GAA4004138.1"/>
    </source>
</evidence>
<dbReference type="EC" id="2.7.7.41" evidence="6 18"/>
<sequence length="285" mass="30113">MLKQRIITAIVLLAIVLPALFYPSFVPLAVLGLVMMGAGGWEWGRLNGLGGAASLLLGALCPLLCLLAWQAGWLEQRLPWLWSAAALVWVLGGALLLRLGVAGWPRVPRTLRLIVGIALLCLAWLALVQARIAGINFLLSVLCLVWMADIGAYFAGRSFGQRLVARKLAPAISPGKSWEGVWGGMLGVLVLAFGWSALDAATQAHSPSLYTLLAQRGTWLLVLGALFLTALSVVGDLAESLVKRSAGMKDSSGLLPGHGGVLDRIDALLPTLPLAMMLAQQAAST</sequence>
<comment type="pathway">
    <text evidence="3 18">Phospholipid metabolism; CDP-diacylglycerol biosynthesis; CDP-diacylglycerol from sn-glycerol 3-phosphate: step 3/3.</text>
</comment>
<dbReference type="PANTHER" id="PTHR46382">
    <property type="entry name" value="PHOSPHATIDATE CYTIDYLYLTRANSFERASE"/>
    <property type="match status" value="1"/>
</dbReference>
<evidence type="ECO:0000256" key="16">
    <source>
        <dbReference type="ARBA" id="ARBA00023209"/>
    </source>
</evidence>
<dbReference type="EMBL" id="BAABBP010000037">
    <property type="protein sequence ID" value="GAA4004138.1"/>
    <property type="molecule type" value="Genomic_DNA"/>
</dbReference>
<evidence type="ECO:0000256" key="11">
    <source>
        <dbReference type="ARBA" id="ARBA00022692"/>
    </source>
</evidence>
<accession>A0ABP7RYT5</accession>
<evidence type="ECO:0000256" key="1">
    <source>
        <dbReference type="ARBA" id="ARBA00001698"/>
    </source>
</evidence>
<evidence type="ECO:0000256" key="12">
    <source>
        <dbReference type="ARBA" id="ARBA00022695"/>
    </source>
</evidence>
<evidence type="ECO:0000256" key="10">
    <source>
        <dbReference type="ARBA" id="ARBA00022679"/>
    </source>
</evidence>
<keyword evidence="14" id="KW-0443">Lipid metabolism</keyword>
<keyword evidence="12 18" id="KW-0548">Nucleotidyltransferase</keyword>
<comment type="subcellular location">
    <subcellularLocation>
        <location evidence="2">Cell membrane</location>
        <topology evidence="2">Multi-pass membrane protein</topology>
    </subcellularLocation>
</comment>
<evidence type="ECO:0000256" key="15">
    <source>
        <dbReference type="ARBA" id="ARBA00023136"/>
    </source>
</evidence>
<dbReference type="Pfam" id="PF01148">
    <property type="entry name" value="CTP_transf_1"/>
    <property type="match status" value="1"/>
</dbReference>
<feature type="transmembrane region" description="Helical" evidence="19">
    <location>
        <begin position="138"/>
        <end position="156"/>
    </location>
</feature>
<keyword evidence="15 19" id="KW-0472">Membrane</keyword>
<dbReference type="RefSeq" id="WP_103045668.1">
    <property type="nucleotide sequence ID" value="NZ_BAABBP010000037.1"/>
</dbReference>
<dbReference type="GO" id="GO:0016779">
    <property type="term" value="F:nucleotidyltransferase activity"/>
    <property type="evidence" value="ECO:0007669"/>
    <property type="project" value="UniProtKB-KW"/>
</dbReference>
<comment type="catalytic activity">
    <reaction evidence="1 18">
        <text>a 1,2-diacyl-sn-glycero-3-phosphate + CTP + H(+) = a CDP-1,2-diacyl-sn-glycerol + diphosphate</text>
        <dbReference type="Rhea" id="RHEA:16229"/>
        <dbReference type="ChEBI" id="CHEBI:15378"/>
        <dbReference type="ChEBI" id="CHEBI:33019"/>
        <dbReference type="ChEBI" id="CHEBI:37563"/>
        <dbReference type="ChEBI" id="CHEBI:58332"/>
        <dbReference type="ChEBI" id="CHEBI:58608"/>
        <dbReference type="EC" id="2.7.7.41"/>
    </reaction>
</comment>
<keyword evidence="16" id="KW-0594">Phospholipid biosynthesis</keyword>
<gene>
    <name evidence="20" type="ORF">GCM10022279_30100</name>
</gene>
<evidence type="ECO:0000256" key="19">
    <source>
        <dbReference type="SAM" id="Phobius"/>
    </source>
</evidence>
<evidence type="ECO:0000256" key="5">
    <source>
        <dbReference type="ARBA" id="ARBA00010185"/>
    </source>
</evidence>
<dbReference type="InterPro" id="IPR000374">
    <property type="entry name" value="PC_trans"/>
</dbReference>
<keyword evidence="17" id="KW-1208">Phospholipid metabolism</keyword>
<feature type="transmembrane region" description="Helical" evidence="19">
    <location>
        <begin position="113"/>
        <end position="132"/>
    </location>
</feature>
<protein>
    <recommendedName>
        <fullName evidence="7 18">Phosphatidate cytidylyltransferase</fullName>
        <ecNumber evidence="6 18">2.7.7.41</ecNumber>
    </recommendedName>
</protein>
<evidence type="ECO:0000256" key="9">
    <source>
        <dbReference type="ARBA" id="ARBA00022516"/>
    </source>
</evidence>
<comment type="pathway">
    <text evidence="4">Lipid metabolism.</text>
</comment>
<evidence type="ECO:0000256" key="7">
    <source>
        <dbReference type="ARBA" id="ARBA00019373"/>
    </source>
</evidence>
<comment type="similarity">
    <text evidence="5 18">Belongs to the CDS family.</text>
</comment>
<evidence type="ECO:0000256" key="6">
    <source>
        <dbReference type="ARBA" id="ARBA00012487"/>
    </source>
</evidence>
<keyword evidence="21" id="KW-1185">Reference proteome</keyword>
<evidence type="ECO:0000256" key="14">
    <source>
        <dbReference type="ARBA" id="ARBA00023098"/>
    </source>
</evidence>
<keyword evidence="13 19" id="KW-1133">Transmembrane helix</keyword>
<dbReference type="PANTHER" id="PTHR46382:SF1">
    <property type="entry name" value="PHOSPHATIDATE CYTIDYLYLTRANSFERASE"/>
    <property type="match status" value="1"/>
</dbReference>
<evidence type="ECO:0000256" key="4">
    <source>
        <dbReference type="ARBA" id="ARBA00005189"/>
    </source>
</evidence>
<keyword evidence="11 18" id="KW-0812">Transmembrane</keyword>
<dbReference type="Proteomes" id="UP001501627">
    <property type="component" value="Unassembled WGS sequence"/>
</dbReference>
<evidence type="ECO:0000256" key="8">
    <source>
        <dbReference type="ARBA" id="ARBA00022475"/>
    </source>
</evidence>
<feature type="transmembrane region" description="Helical" evidence="19">
    <location>
        <begin position="46"/>
        <end position="69"/>
    </location>
</feature>
<keyword evidence="10 18" id="KW-0808">Transferase</keyword>
<evidence type="ECO:0000256" key="2">
    <source>
        <dbReference type="ARBA" id="ARBA00004651"/>
    </source>
</evidence>
<reference evidence="21" key="1">
    <citation type="journal article" date="2019" name="Int. J. Syst. Evol. Microbiol.">
        <title>The Global Catalogue of Microorganisms (GCM) 10K type strain sequencing project: providing services to taxonomists for standard genome sequencing and annotation.</title>
        <authorList>
            <consortium name="The Broad Institute Genomics Platform"/>
            <consortium name="The Broad Institute Genome Sequencing Center for Infectious Disease"/>
            <person name="Wu L."/>
            <person name="Ma J."/>
        </authorList>
    </citation>
    <scope>NUCLEOTIDE SEQUENCE [LARGE SCALE GENOMIC DNA]</scope>
    <source>
        <strain evidence="21">JCM 17561</strain>
    </source>
</reference>
<evidence type="ECO:0000256" key="3">
    <source>
        <dbReference type="ARBA" id="ARBA00005119"/>
    </source>
</evidence>
<dbReference type="PROSITE" id="PS01315">
    <property type="entry name" value="CDS"/>
    <property type="match status" value="1"/>
</dbReference>
<keyword evidence="8" id="KW-1003">Cell membrane</keyword>
<keyword evidence="9" id="KW-0444">Lipid biosynthesis</keyword>
<feature type="transmembrane region" description="Helical" evidence="19">
    <location>
        <begin position="81"/>
        <end position="101"/>
    </location>
</feature>
<feature type="transmembrane region" description="Helical" evidence="19">
    <location>
        <begin position="218"/>
        <end position="238"/>
    </location>
</feature>
<feature type="transmembrane region" description="Helical" evidence="19">
    <location>
        <begin position="6"/>
        <end position="34"/>
    </location>
</feature>